<dbReference type="SUPFAM" id="SSF52047">
    <property type="entry name" value="RNI-like"/>
    <property type="match status" value="1"/>
</dbReference>
<dbReference type="InterPro" id="IPR053772">
    <property type="entry name" value="At1g61320/At1g61330-like"/>
</dbReference>
<dbReference type="Pfam" id="PF00646">
    <property type="entry name" value="F-box"/>
    <property type="match status" value="1"/>
</dbReference>
<dbReference type="EMBL" id="JBBPBN010000056">
    <property type="protein sequence ID" value="KAK8989775.1"/>
    <property type="molecule type" value="Genomic_DNA"/>
</dbReference>
<dbReference type="CDD" id="cd22160">
    <property type="entry name" value="F-box_AtFBL13-like"/>
    <property type="match status" value="1"/>
</dbReference>
<organism evidence="2 3">
    <name type="scientific">Hibiscus sabdariffa</name>
    <name type="common">roselle</name>
    <dbReference type="NCBI Taxonomy" id="183260"/>
    <lineage>
        <taxon>Eukaryota</taxon>
        <taxon>Viridiplantae</taxon>
        <taxon>Streptophyta</taxon>
        <taxon>Embryophyta</taxon>
        <taxon>Tracheophyta</taxon>
        <taxon>Spermatophyta</taxon>
        <taxon>Magnoliopsida</taxon>
        <taxon>eudicotyledons</taxon>
        <taxon>Gunneridae</taxon>
        <taxon>Pentapetalae</taxon>
        <taxon>rosids</taxon>
        <taxon>malvids</taxon>
        <taxon>Malvales</taxon>
        <taxon>Malvaceae</taxon>
        <taxon>Malvoideae</taxon>
        <taxon>Hibiscus</taxon>
    </lineage>
</organism>
<dbReference type="PANTHER" id="PTHR34145">
    <property type="entry name" value="OS02G0105600 PROTEIN"/>
    <property type="match status" value="1"/>
</dbReference>
<evidence type="ECO:0000313" key="3">
    <source>
        <dbReference type="Proteomes" id="UP001396334"/>
    </source>
</evidence>
<name>A0ABR2PNM1_9ROSI</name>
<protein>
    <recommendedName>
        <fullName evidence="1">F-box domain-containing protein</fullName>
    </recommendedName>
</protein>
<evidence type="ECO:0000313" key="2">
    <source>
        <dbReference type="EMBL" id="KAK8989775.1"/>
    </source>
</evidence>
<dbReference type="Proteomes" id="UP001396334">
    <property type="component" value="Unassembled WGS sequence"/>
</dbReference>
<accession>A0ABR2PNM1</accession>
<dbReference type="InterPro" id="IPR032675">
    <property type="entry name" value="LRR_dom_sf"/>
</dbReference>
<dbReference type="InterPro" id="IPR001810">
    <property type="entry name" value="F-box_dom"/>
</dbReference>
<dbReference type="Gene3D" id="1.20.1280.50">
    <property type="match status" value="1"/>
</dbReference>
<proteinExistence type="predicted"/>
<dbReference type="SMART" id="SM00256">
    <property type="entry name" value="FBOX"/>
    <property type="match status" value="1"/>
</dbReference>
<dbReference type="InterPro" id="IPR053781">
    <property type="entry name" value="F-box_AtFBL13-like"/>
</dbReference>
<evidence type="ECO:0000259" key="1">
    <source>
        <dbReference type="PROSITE" id="PS50181"/>
    </source>
</evidence>
<dbReference type="SUPFAM" id="SSF81383">
    <property type="entry name" value="F-box domain"/>
    <property type="match status" value="1"/>
</dbReference>
<sequence>MEDMILDRPSSSNETSDRISQLPEHIILRILFFLPAKDAARSSILSKTWLPLWKSLPIFSFSSDTFSRKANLLKQDASFDAEADGYMDLIEKSLEKLRDHKLLIKRFQLDLFKSHERHYSQFNQFMELANRNQIEKLVVHGLVSDQNQERPSLPLATFASTNSFRVLDLKNSVLTPEILKDEPRFPCLQKLSLFRVELSGMDQMLENMLANCPLLKNFSLVRCRVEHVKLVDHPKLNNVMIQGVPFIRIEAKSLRKFHCVYRGNKPLELHLVSCENLQVLNLRTRFTSEYIQEMVSKSPLLRTLILSPYISFERLKISSPSLLVLVICAAERGVDEKEIEIDAPNLERYRFSVAKGKTAATPVFINSARLQVAELSKHLFPPDIPSQWFIHLMNCLPSFEYNVLRISVWHDMTNKDTVLESLRQISAAPVYLDVLSFIVCLRSFDFAAFFDCCFWICRPKMIIIKITCENTADLEDQLQRVKLIPREENPACCRNSQRKCWQHYLADVKPLKAIKMKDDKYVRNCHDNGIALTSSEVEVIAIQLEWKMTGQKRNHRWVSSQNLFEEHRFQFMLR</sequence>
<feature type="domain" description="F-box" evidence="1">
    <location>
        <begin position="16"/>
        <end position="69"/>
    </location>
</feature>
<comment type="caution">
    <text evidence="2">The sequence shown here is derived from an EMBL/GenBank/DDBJ whole genome shotgun (WGS) entry which is preliminary data.</text>
</comment>
<dbReference type="PROSITE" id="PS50181">
    <property type="entry name" value="FBOX"/>
    <property type="match status" value="1"/>
</dbReference>
<reference evidence="2 3" key="1">
    <citation type="journal article" date="2024" name="G3 (Bethesda)">
        <title>Genome assembly of Hibiscus sabdariffa L. provides insights into metabolisms of medicinal natural products.</title>
        <authorList>
            <person name="Kim T."/>
        </authorList>
    </citation>
    <scope>NUCLEOTIDE SEQUENCE [LARGE SCALE GENOMIC DNA]</scope>
    <source>
        <strain evidence="2">TK-2024</strain>
        <tissue evidence="2">Old leaves</tissue>
    </source>
</reference>
<dbReference type="InterPro" id="IPR055411">
    <property type="entry name" value="LRR_FXL15/At3g58940/PEG3-like"/>
</dbReference>
<gene>
    <name evidence="2" type="ORF">V6N11_064191</name>
</gene>
<dbReference type="Pfam" id="PF24758">
    <property type="entry name" value="LRR_At5g56370"/>
    <property type="match status" value="2"/>
</dbReference>
<dbReference type="Gene3D" id="3.80.10.10">
    <property type="entry name" value="Ribonuclease Inhibitor"/>
    <property type="match status" value="1"/>
</dbReference>
<keyword evidence="3" id="KW-1185">Reference proteome</keyword>
<dbReference type="InterPro" id="IPR036047">
    <property type="entry name" value="F-box-like_dom_sf"/>
</dbReference>